<keyword evidence="2" id="KW-0812">Transmembrane</keyword>
<feature type="transmembrane region" description="Helical" evidence="2">
    <location>
        <begin position="278"/>
        <end position="300"/>
    </location>
</feature>
<evidence type="ECO:0000256" key="1">
    <source>
        <dbReference type="SAM" id="MobiDB-lite"/>
    </source>
</evidence>
<organism evidence="3 4">
    <name type="scientific">Dryococelus australis</name>
    <dbReference type="NCBI Taxonomy" id="614101"/>
    <lineage>
        <taxon>Eukaryota</taxon>
        <taxon>Metazoa</taxon>
        <taxon>Ecdysozoa</taxon>
        <taxon>Arthropoda</taxon>
        <taxon>Hexapoda</taxon>
        <taxon>Insecta</taxon>
        <taxon>Pterygota</taxon>
        <taxon>Neoptera</taxon>
        <taxon>Polyneoptera</taxon>
        <taxon>Phasmatodea</taxon>
        <taxon>Verophasmatodea</taxon>
        <taxon>Anareolatae</taxon>
        <taxon>Phasmatidae</taxon>
        <taxon>Eurycanthinae</taxon>
        <taxon>Dryococelus</taxon>
    </lineage>
</organism>
<proteinExistence type="predicted"/>
<evidence type="ECO:0000313" key="4">
    <source>
        <dbReference type="Proteomes" id="UP001159363"/>
    </source>
</evidence>
<feature type="compositionally biased region" description="Basic and acidic residues" evidence="1">
    <location>
        <begin position="127"/>
        <end position="141"/>
    </location>
</feature>
<feature type="region of interest" description="Disordered" evidence="1">
    <location>
        <begin position="93"/>
        <end position="119"/>
    </location>
</feature>
<dbReference type="Proteomes" id="UP001159363">
    <property type="component" value="Chromosome 3"/>
</dbReference>
<feature type="region of interest" description="Disordered" evidence="1">
    <location>
        <begin position="127"/>
        <end position="146"/>
    </location>
</feature>
<reference evidence="3 4" key="1">
    <citation type="submission" date="2023-02" db="EMBL/GenBank/DDBJ databases">
        <title>LHISI_Scaffold_Assembly.</title>
        <authorList>
            <person name="Stuart O.P."/>
            <person name="Cleave R."/>
            <person name="Magrath M.J.L."/>
            <person name="Mikheyev A.S."/>
        </authorList>
    </citation>
    <scope>NUCLEOTIDE SEQUENCE [LARGE SCALE GENOMIC DNA]</scope>
    <source>
        <strain evidence="3">Daus_M_001</strain>
        <tissue evidence="3">Leg muscle</tissue>
    </source>
</reference>
<feature type="region of interest" description="Disordered" evidence="1">
    <location>
        <begin position="247"/>
        <end position="272"/>
    </location>
</feature>
<feature type="compositionally biased region" description="Basic and acidic residues" evidence="1">
    <location>
        <begin position="259"/>
        <end position="269"/>
    </location>
</feature>
<dbReference type="EMBL" id="JARBHB010000003">
    <property type="protein sequence ID" value="KAJ8888316.1"/>
    <property type="molecule type" value="Genomic_DNA"/>
</dbReference>
<gene>
    <name evidence="3" type="ORF">PR048_007803</name>
</gene>
<evidence type="ECO:0000313" key="3">
    <source>
        <dbReference type="EMBL" id="KAJ8888316.1"/>
    </source>
</evidence>
<comment type="caution">
    <text evidence="3">The sequence shown here is derived from an EMBL/GenBank/DDBJ whole genome shotgun (WGS) entry which is preliminary data.</text>
</comment>
<keyword evidence="2" id="KW-1133">Transmembrane helix</keyword>
<evidence type="ECO:0000256" key="2">
    <source>
        <dbReference type="SAM" id="Phobius"/>
    </source>
</evidence>
<protein>
    <submittedName>
        <fullName evidence="3">Uncharacterized protein</fullName>
    </submittedName>
</protein>
<keyword evidence="2" id="KW-0472">Membrane</keyword>
<accession>A0ABQ9HV99</accession>
<sequence>MAAVGASFLSQIPLRPTRHFPTTNTYTFADWLGESLGTSSVSDLLLHVGYQAPIGERHSNMSLDSDYISLKCAVILALYPWVLGADGVKRSEDGAAPECNGGRSGSTPKKPVGQRQRPSRFLSAKLESDRARNRDQVHHSGEASCLTSTTLRPQEFSEITGGECRYGSQVQDMTDSFLPLVSLEPQAPFSHDSVVDESTRQRERRRGGDNFRKAFERQRLHSKFLRGKTSLIKTTYFIPRARRRGTRVVKGTGGGGGVPERKGRMEGGRGRGRKKEKYLHVIIIFVHGGAAIVASPAPIICMQSLCAQHIAQRATTRIVVGDGGWGGGGGEYRRDPVTDDKRTPFVEVREPQNRRSVNQSGRLAKERSRASYEIALCLGVGLHFALHIWACWQWLTPHAGGGMERLPLPASGTLFWLCPGDTLGVLIVPTPATPHAYRLFTDKLDSNHMCITVVFLIGFQVIRHVQADSYNKDLQGDKHPFPCGPHGPQNSLCLAPLPPTFITWRGHGGVVVRLLASHLGEPDSIPGGVTPRFSRVRIVPDDAAGRRVISGDIPFTPHLHSGAAPYSPRFTLIGSQGHNIKIRPNIFTHSFTHLSLGGVYGLFGEPSCTVGFTRRVSRPLVHSHQEHSSATVISDLTSLAHWPDGLRQRLLAAGPWRHI</sequence>
<name>A0ABQ9HV99_9NEOP</name>
<keyword evidence="4" id="KW-1185">Reference proteome</keyword>